<dbReference type="PANTHER" id="PTHR43060:SF17">
    <property type="entry name" value="L-THREONATE DEHYDROGENASE"/>
    <property type="match status" value="1"/>
</dbReference>
<dbReference type="STRING" id="170623.SAMN04244579_04123"/>
<comment type="catalytic activity">
    <reaction evidence="9">
        <text>L-threonate + NAD(+) = 2-dehydro-L-erythronate + NADH + H(+)</text>
        <dbReference type="Rhea" id="RHEA:52548"/>
        <dbReference type="ChEBI" id="CHEBI:15378"/>
        <dbReference type="ChEBI" id="CHEBI:57540"/>
        <dbReference type="ChEBI" id="CHEBI:57561"/>
        <dbReference type="ChEBI" id="CHEBI:57945"/>
        <dbReference type="ChEBI" id="CHEBI:136669"/>
        <dbReference type="EC" id="1.1.1.411"/>
    </reaction>
</comment>
<dbReference type="PROSITE" id="PS00895">
    <property type="entry name" value="3_HYDROXYISOBUT_DH"/>
    <property type="match status" value="1"/>
</dbReference>
<dbReference type="InterPro" id="IPR036291">
    <property type="entry name" value="NAD(P)-bd_dom_sf"/>
</dbReference>
<dbReference type="NCBIfam" id="NF043037">
    <property type="entry name" value="ThreonDh"/>
    <property type="match status" value="1"/>
</dbReference>
<organism evidence="13 14">
    <name type="scientific">Azotobacter beijerinckii</name>
    <dbReference type="NCBI Taxonomy" id="170623"/>
    <lineage>
        <taxon>Bacteria</taxon>
        <taxon>Pseudomonadati</taxon>
        <taxon>Pseudomonadota</taxon>
        <taxon>Gammaproteobacteria</taxon>
        <taxon>Pseudomonadales</taxon>
        <taxon>Pseudomonadaceae</taxon>
        <taxon>Azotobacter</taxon>
    </lineage>
</organism>
<evidence type="ECO:0000256" key="1">
    <source>
        <dbReference type="ARBA" id="ARBA00022857"/>
    </source>
</evidence>
<evidence type="ECO:0000256" key="10">
    <source>
        <dbReference type="PIRSR" id="PIRSR000103-1"/>
    </source>
</evidence>
<evidence type="ECO:0000256" key="5">
    <source>
        <dbReference type="ARBA" id="ARBA00037062"/>
    </source>
</evidence>
<feature type="domain" description="3-hydroxyisobutyrate dehydrogenase-like NAD-binding" evidence="12">
    <location>
        <begin position="170"/>
        <end position="289"/>
    </location>
</feature>
<keyword evidence="1" id="KW-0521">NADP</keyword>
<evidence type="ECO:0000256" key="3">
    <source>
        <dbReference type="ARBA" id="ARBA00023027"/>
    </source>
</evidence>
<dbReference type="Pfam" id="PF14833">
    <property type="entry name" value="NAD_binding_11"/>
    <property type="match status" value="1"/>
</dbReference>
<dbReference type="Pfam" id="PF03446">
    <property type="entry name" value="NAD_binding_2"/>
    <property type="match status" value="1"/>
</dbReference>
<evidence type="ECO:0000256" key="9">
    <source>
        <dbReference type="ARBA" id="ARBA00047312"/>
    </source>
</evidence>
<dbReference type="GO" id="GO:0016054">
    <property type="term" value="P:organic acid catabolic process"/>
    <property type="evidence" value="ECO:0007669"/>
    <property type="project" value="UniProtKB-ARBA"/>
</dbReference>
<protein>
    <recommendedName>
        <fullName evidence="8">L-threonate dehydrogenase</fullName>
        <ecNumber evidence="7">1.1.1.411</ecNumber>
    </recommendedName>
</protein>
<feature type="active site" evidence="10">
    <location>
        <position position="176"/>
    </location>
</feature>
<evidence type="ECO:0000256" key="2">
    <source>
        <dbReference type="ARBA" id="ARBA00023002"/>
    </source>
</evidence>
<evidence type="ECO:0000313" key="14">
    <source>
        <dbReference type="Proteomes" id="UP000199005"/>
    </source>
</evidence>
<evidence type="ECO:0000256" key="8">
    <source>
        <dbReference type="ARBA" id="ARBA00039407"/>
    </source>
</evidence>
<keyword evidence="4" id="KW-0119">Carbohydrate metabolism</keyword>
<dbReference type="InterPro" id="IPR008927">
    <property type="entry name" value="6-PGluconate_DH-like_C_sf"/>
</dbReference>
<dbReference type="EC" id="1.1.1.411" evidence="7"/>
<dbReference type="Proteomes" id="UP000199005">
    <property type="component" value="Unassembled WGS sequence"/>
</dbReference>
<dbReference type="Gene3D" id="3.40.50.720">
    <property type="entry name" value="NAD(P)-binding Rossmann-like Domain"/>
    <property type="match status" value="1"/>
</dbReference>
<dbReference type="InterPro" id="IPR002204">
    <property type="entry name" value="3-OH-isobutyrate_DH-rel_CS"/>
</dbReference>
<evidence type="ECO:0000256" key="6">
    <source>
        <dbReference type="ARBA" id="ARBA00037979"/>
    </source>
</evidence>
<evidence type="ECO:0000256" key="4">
    <source>
        <dbReference type="ARBA" id="ARBA00023277"/>
    </source>
</evidence>
<dbReference type="InterPro" id="IPR013328">
    <property type="entry name" value="6PGD_dom2"/>
</dbReference>
<evidence type="ECO:0000256" key="7">
    <source>
        <dbReference type="ARBA" id="ARBA00038870"/>
    </source>
</evidence>
<gene>
    <name evidence="13" type="ORF">SAMN04244579_04123</name>
</gene>
<keyword evidence="2" id="KW-0560">Oxidoreductase</keyword>
<evidence type="ECO:0000259" key="12">
    <source>
        <dbReference type="Pfam" id="PF14833"/>
    </source>
</evidence>
<name>A0A1H6YJT4_9GAMM</name>
<proteinExistence type="inferred from homology"/>
<dbReference type="InterPro" id="IPR015815">
    <property type="entry name" value="HIBADH-related"/>
</dbReference>
<sequence length="302" mass="31597">MTTPLPSCGVIGLGSMGLGMARSLLRAGLPVWGYDIRDEVRAAFAGEGGLPLSDPTEHAAATDLLFIVVVNAEQTEQVLFGEQGIAARLKPGSVVLTCATISAQAARRIAERLAEHQLLMIDAPISGGAQRAVKGELTIMASGPEQAFQRAEAALAAVATKVYRLGSEAGQGSQIKLVNQLLAGVHIAAAAEAMAYGIRQGCDPATLYEVISNSAGNSWMFENRVPHLLAGDYQPRSAVNIFVKDLGLVLDSAQDAVFPLPLTASAHQMFKQASAAGFGREDDIAVAKIFPGIRLPHDGTEG</sequence>
<dbReference type="InterPro" id="IPR050006">
    <property type="entry name" value="LtnD"/>
</dbReference>
<dbReference type="InterPro" id="IPR006115">
    <property type="entry name" value="6PGDH_NADP-bd"/>
</dbReference>
<dbReference type="RefSeq" id="WP_090902537.1">
    <property type="nucleotide sequence ID" value="NZ_FNYO01000083.1"/>
</dbReference>
<comment type="function">
    <text evidence="5">Catalyzes oxidation of L-threonate to 2-oxo-tetronate. Can use either NAD(+) or NADP(+) as cosubstrate, with a preference for NAD(+).</text>
</comment>
<dbReference type="InterPro" id="IPR029154">
    <property type="entry name" value="HIBADH-like_NADP-bd"/>
</dbReference>
<dbReference type="GO" id="GO:0016616">
    <property type="term" value="F:oxidoreductase activity, acting on the CH-OH group of donors, NAD or NADP as acceptor"/>
    <property type="evidence" value="ECO:0007669"/>
    <property type="project" value="InterPro"/>
</dbReference>
<comment type="similarity">
    <text evidence="6">Belongs to the HIBADH-related family. L-threonate dehydrogenase subfamily.</text>
</comment>
<dbReference type="SUPFAM" id="SSF48179">
    <property type="entry name" value="6-phosphogluconate dehydrogenase C-terminal domain-like"/>
    <property type="match status" value="1"/>
</dbReference>
<keyword evidence="3" id="KW-0520">NAD</keyword>
<evidence type="ECO:0000259" key="11">
    <source>
        <dbReference type="Pfam" id="PF03446"/>
    </source>
</evidence>
<dbReference type="EMBL" id="FNYO01000083">
    <property type="protein sequence ID" value="SEJ37482.1"/>
    <property type="molecule type" value="Genomic_DNA"/>
</dbReference>
<dbReference type="SUPFAM" id="SSF51735">
    <property type="entry name" value="NAD(P)-binding Rossmann-fold domains"/>
    <property type="match status" value="1"/>
</dbReference>
<dbReference type="PIRSF" id="PIRSF000103">
    <property type="entry name" value="HIBADH"/>
    <property type="match status" value="1"/>
</dbReference>
<dbReference type="PANTHER" id="PTHR43060">
    <property type="entry name" value="3-HYDROXYISOBUTYRATE DEHYDROGENASE-LIKE 1, MITOCHONDRIAL-RELATED"/>
    <property type="match status" value="1"/>
</dbReference>
<dbReference type="GO" id="GO:0051287">
    <property type="term" value="F:NAD binding"/>
    <property type="evidence" value="ECO:0007669"/>
    <property type="project" value="InterPro"/>
</dbReference>
<dbReference type="GO" id="GO:0050661">
    <property type="term" value="F:NADP binding"/>
    <property type="evidence" value="ECO:0007669"/>
    <property type="project" value="InterPro"/>
</dbReference>
<feature type="domain" description="6-phosphogluconate dehydrogenase NADP-binding" evidence="11">
    <location>
        <begin position="8"/>
        <end position="166"/>
    </location>
</feature>
<reference evidence="13 14" key="1">
    <citation type="submission" date="2016-10" db="EMBL/GenBank/DDBJ databases">
        <authorList>
            <person name="de Groot N.N."/>
        </authorList>
    </citation>
    <scope>NUCLEOTIDE SEQUENCE [LARGE SCALE GENOMIC DNA]</scope>
    <source>
        <strain evidence="13 14">DSM 1041</strain>
    </source>
</reference>
<dbReference type="Gene3D" id="1.10.1040.10">
    <property type="entry name" value="N-(1-d-carboxylethyl)-l-norvaline Dehydrogenase, domain 2"/>
    <property type="match status" value="1"/>
</dbReference>
<accession>A0A1H6YJT4</accession>
<evidence type="ECO:0000313" key="13">
    <source>
        <dbReference type="EMBL" id="SEJ37482.1"/>
    </source>
</evidence>
<dbReference type="AlphaFoldDB" id="A0A1H6YJT4"/>